<feature type="compositionally biased region" description="Basic and acidic residues" evidence="1">
    <location>
        <begin position="77"/>
        <end position="89"/>
    </location>
</feature>
<comment type="caution">
    <text evidence="2">The sequence shown here is derived from an EMBL/GenBank/DDBJ whole genome shotgun (WGS) entry which is preliminary data.</text>
</comment>
<reference evidence="2" key="1">
    <citation type="journal article" date="2015" name="Nature">
        <title>Complex archaea that bridge the gap between prokaryotes and eukaryotes.</title>
        <authorList>
            <person name="Spang A."/>
            <person name="Saw J.H."/>
            <person name="Jorgensen S.L."/>
            <person name="Zaremba-Niedzwiedzka K."/>
            <person name="Martijn J."/>
            <person name="Lind A.E."/>
            <person name="van Eijk R."/>
            <person name="Schleper C."/>
            <person name="Guy L."/>
            <person name="Ettema T.J."/>
        </authorList>
    </citation>
    <scope>NUCLEOTIDE SEQUENCE</scope>
</reference>
<organism evidence="2">
    <name type="scientific">marine sediment metagenome</name>
    <dbReference type="NCBI Taxonomy" id="412755"/>
    <lineage>
        <taxon>unclassified sequences</taxon>
        <taxon>metagenomes</taxon>
        <taxon>ecological metagenomes</taxon>
    </lineage>
</organism>
<name>A0A0F9M937_9ZZZZ</name>
<evidence type="ECO:0000256" key="1">
    <source>
        <dbReference type="SAM" id="MobiDB-lite"/>
    </source>
</evidence>
<accession>A0A0F9M937</accession>
<feature type="region of interest" description="Disordered" evidence="1">
    <location>
        <begin position="1"/>
        <end position="20"/>
    </location>
</feature>
<protein>
    <submittedName>
        <fullName evidence="2">Uncharacterized protein</fullName>
    </submittedName>
</protein>
<dbReference type="EMBL" id="LAZR01005956">
    <property type="protein sequence ID" value="KKM95846.1"/>
    <property type="molecule type" value="Genomic_DNA"/>
</dbReference>
<dbReference type="AlphaFoldDB" id="A0A0F9M937"/>
<feature type="region of interest" description="Disordered" evidence="1">
    <location>
        <begin position="67"/>
        <end position="89"/>
    </location>
</feature>
<gene>
    <name evidence="2" type="ORF">LCGC14_1184160</name>
</gene>
<sequence length="89" mass="10073">MKANWPSIDHSILSPSGKISKRSKDAYMKRFVKELFGPDGLQPPQCQQLTEKERLLRNAGMWRDLANRGMNPGKYNKQADEAEAKAALL</sequence>
<proteinExistence type="predicted"/>
<evidence type="ECO:0000313" key="2">
    <source>
        <dbReference type="EMBL" id="KKM95846.1"/>
    </source>
</evidence>